<feature type="compositionally biased region" description="Polar residues" evidence="2">
    <location>
        <begin position="1"/>
        <end position="13"/>
    </location>
</feature>
<evidence type="ECO:0000256" key="2">
    <source>
        <dbReference type="SAM" id="MobiDB-lite"/>
    </source>
</evidence>
<dbReference type="EMBL" id="DVJJ01000066">
    <property type="protein sequence ID" value="HIS64539.1"/>
    <property type="molecule type" value="Genomic_DNA"/>
</dbReference>
<dbReference type="AlphaFoldDB" id="A0A9D1JTT9"/>
<reference evidence="4" key="1">
    <citation type="submission" date="2020-10" db="EMBL/GenBank/DDBJ databases">
        <authorList>
            <person name="Gilroy R."/>
        </authorList>
    </citation>
    <scope>NUCLEOTIDE SEQUENCE</scope>
    <source>
        <strain evidence="4">ChiBcec16-1751</strain>
    </source>
</reference>
<dbReference type="Proteomes" id="UP000886741">
    <property type="component" value="Unassembled WGS sequence"/>
</dbReference>
<keyword evidence="1" id="KW-0175">Coiled coil</keyword>
<dbReference type="Pfam" id="PF03961">
    <property type="entry name" value="FapA"/>
    <property type="match status" value="1"/>
</dbReference>
<evidence type="ECO:0000259" key="3">
    <source>
        <dbReference type="Pfam" id="PF20250"/>
    </source>
</evidence>
<dbReference type="PANTHER" id="PTHR38032:SF1">
    <property type="entry name" value="RNA-BINDING PROTEIN KHPB N-TERMINAL DOMAIN-CONTAINING PROTEIN"/>
    <property type="match status" value="1"/>
</dbReference>
<dbReference type="InterPro" id="IPR046865">
    <property type="entry name" value="FapA_b_solenoid"/>
</dbReference>
<dbReference type="Pfam" id="PF20250">
    <property type="entry name" value="FapA_N"/>
    <property type="match status" value="1"/>
</dbReference>
<organism evidence="4 5">
    <name type="scientific">Candidatus Avoscillospira avistercoris</name>
    <dbReference type="NCBI Taxonomy" id="2840707"/>
    <lineage>
        <taxon>Bacteria</taxon>
        <taxon>Bacillati</taxon>
        <taxon>Bacillota</taxon>
        <taxon>Clostridia</taxon>
        <taxon>Eubacteriales</taxon>
        <taxon>Oscillospiraceae</taxon>
        <taxon>Oscillospiraceae incertae sedis</taxon>
        <taxon>Candidatus Avoscillospira</taxon>
    </lineage>
</organism>
<proteinExistence type="predicted"/>
<dbReference type="InterPro" id="IPR005646">
    <property type="entry name" value="FapA"/>
</dbReference>
<accession>A0A9D1JTT9</accession>
<evidence type="ECO:0000313" key="5">
    <source>
        <dbReference type="Proteomes" id="UP000886741"/>
    </source>
</evidence>
<protein>
    <submittedName>
        <fullName evidence="4">DUF342 domain-containing protein</fullName>
    </submittedName>
</protein>
<evidence type="ECO:0000313" key="4">
    <source>
        <dbReference type="EMBL" id="HIS64539.1"/>
    </source>
</evidence>
<gene>
    <name evidence="4" type="ORF">IAA83_04100</name>
</gene>
<feature type="coiled-coil region" evidence="1">
    <location>
        <begin position="440"/>
        <end position="503"/>
    </location>
</feature>
<sequence length="543" mass="59379">MCFQDTLSAQQSHDAPISGRAPEPPQSPPFITFSAGQALWKLYQLWQGGDETPLRLSLLSGEDPCNALLGDNLPREHQRLQLLLNDAAQARLEALSASPDALDERALVFLTRDELAAWLFLFPAVGQGRALTNARLQQALLRHNITTGIRWDTLRQLPTLSQRHFRMVPIAVGTAPIPGRDGHIADHFPRTIGAEVQVDVLAHEDYESLHLVRDIEEHDVICDIFPATKGTPGLTVTGRALDAPDGRPVTVPQGRNTCLSEDGLHLVAACRGHVVFSGRSFHVKPVLELREPFVSPQQVVKFLGDIHIHGDLPDGASVYAIGTVQVDGAVGACTIEAGENIILSSGAQGVNRASLRAQRSVYAKYLDHCTVYARESVQADCIIRCEIYSDDMVRVRTGLGAIIGGTVRATREVSATMVGSQAFRPTHIFLGGQPCEEAERAQVLQEIEDTDRIIAELSRRTDEEAARQLPKLKLHQGVARLKLEKFDRELEAAAKAREALDCRLLCDTAYPETIVTIRHKEILVDQITQSCAIGAAGGHVGWL</sequence>
<reference evidence="4" key="2">
    <citation type="journal article" date="2021" name="PeerJ">
        <title>Extensive microbial diversity within the chicken gut microbiome revealed by metagenomics and culture.</title>
        <authorList>
            <person name="Gilroy R."/>
            <person name="Ravi A."/>
            <person name="Getino M."/>
            <person name="Pursley I."/>
            <person name="Horton D.L."/>
            <person name="Alikhan N.F."/>
            <person name="Baker D."/>
            <person name="Gharbi K."/>
            <person name="Hall N."/>
            <person name="Watson M."/>
            <person name="Adriaenssens E.M."/>
            <person name="Foster-Nyarko E."/>
            <person name="Jarju S."/>
            <person name="Secka A."/>
            <person name="Antonio M."/>
            <person name="Oren A."/>
            <person name="Chaudhuri R.R."/>
            <person name="La Ragione R."/>
            <person name="Hildebrand F."/>
            <person name="Pallen M.J."/>
        </authorList>
    </citation>
    <scope>NUCLEOTIDE SEQUENCE</scope>
    <source>
        <strain evidence="4">ChiBcec16-1751</strain>
    </source>
</reference>
<evidence type="ECO:0000256" key="1">
    <source>
        <dbReference type="SAM" id="Coils"/>
    </source>
</evidence>
<comment type="caution">
    <text evidence="4">The sequence shown here is derived from an EMBL/GenBank/DDBJ whole genome shotgun (WGS) entry which is preliminary data.</text>
</comment>
<feature type="region of interest" description="Disordered" evidence="2">
    <location>
        <begin position="1"/>
        <end position="28"/>
    </location>
</feature>
<dbReference type="InterPro" id="IPR046866">
    <property type="entry name" value="FapA_N"/>
</dbReference>
<dbReference type="PANTHER" id="PTHR38032">
    <property type="entry name" value="POLYMERASE-RELATED"/>
    <property type="match status" value="1"/>
</dbReference>
<name>A0A9D1JTT9_9FIRM</name>
<feature type="domain" description="Flagellar Assembly Protein A N-terminal region" evidence="3">
    <location>
        <begin position="110"/>
        <end position="278"/>
    </location>
</feature>